<dbReference type="AlphaFoldDB" id="T0QUD5"/>
<keyword evidence="3 4" id="KW-0072">Autophagy</keyword>
<evidence type="ECO:0000256" key="4">
    <source>
        <dbReference type="RuleBase" id="RU361201"/>
    </source>
</evidence>
<sequence length="107" mass="11740">MAEEAAMAGLALHARPEGPEKVTIQFTAVGGAPIMKRSKFTVNGADPLGVVYSFLRKQLRLKDEDALFVYCNASFAPTPDQKLSELHECFHVNGTLVLNYSRTQAWG</sequence>
<dbReference type="OrthoDB" id="10003551at2759"/>
<evidence type="ECO:0000313" key="5">
    <source>
        <dbReference type="EMBL" id="EQC37620.1"/>
    </source>
</evidence>
<dbReference type="GO" id="GO:0000422">
    <property type="term" value="P:autophagy of mitochondrion"/>
    <property type="evidence" value="ECO:0007669"/>
    <property type="project" value="TreeGrafter"/>
</dbReference>
<evidence type="ECO:0000256" key="3">
    <source>
        <dbReference type="ARBA" id="ARBA00023006"/>
    </source>
</evidence>
<dbReference type="eggNOG" id="KOG3439">
    <property type="taxonomic scope" value="Eukaryota"/>
</dbReference>
<dbReference type="GO" id="GO:0000045">
    <property type="term" value="P:autophagosome assembly"/>
    <property type="evidence" value="ECO:0007669"/>
    <property type="project" value="InterPro"/>
</dbReference>
<dbReference type="PANTHER" id="PTHR13385">
    <property type="entry name" value="AUTOPHAGY PROTEIN 12"/>
    <property type="match status" value="1"/>
</dbReference>
<dbReference type="GO" id="GO:0061723">
    <property type="term" value="P:glycophagy"/>
    <property type="evidence" value="ECO:0007669"/>
    <property type="project" value="TreeGrafter"/>
</dbReference>
<proteinExistence type="inferred from homology"/>
<dbReference type="PANTHER" id="PTHR13385:SF0">
    <property type="entry name" value="UBIQUITIN-LIKE PROTEIN ATG12"/>
    <property type="match status" value="1"/>
</dbReference>
<keyword evidence="6" id="KW-1185">Reference proteome</keyword>
<dbReference type="Gene3D" id="3.10.20.90">
    <property type="entry name" value="Phosphatidylinositol 3-kinase Catalytic Subunit, Chain A, domain 1"/>
    <property type="match status" value="1"/>
</dbReference>
<reference evidence="5 6" key="1">
    <citation type="submission" date="2012-04" db="EMBL/GenBank/DDBJ databases">
        <title>The Genome Sequence of Saprolegnia declina VS20.</title>
        <authorList>
            <consortium name="The Broad Institute Genome Sequencing Platform"/>
            <person name="Russ C."/>
            <person name="Nusbaum C."/>
            <person name="Tyler B."/>
            <person name="van West P."/>
            <person name="Dieguez-Uribeondo J."/>
            <person name="de Bruijn I."/>
            <person name="Tripathy S."/>
            <person name="Jiang R."/>
            <person name="Young S.K."/>
            <person name="Zeng Q."/>
            <person name="Gargeya S."/>
            <person name="Fitzgerald M."/>
            <person name="Haas B."/>
            <person name="Abouelleil A."/>
            <person name="Alvarado L."/>
            <person name="Arachchi H.M."/>
            <person name="Berlin A."/>
            <person name="Chapman S.B."/>
            <person name="Goldberg J."/>
            <person name="Griggs A."/>
            <person name="Gujja S."/>
            <person name="Hansen M."/>
            <person name="Howarth C."/>
            <person name="Imamovic A."/>
            <person name="Larimer J."/>
            <person name="McCowen C."/>
            <person name="Montmayeur A."/>
            <person name="Murphy C."/>
            <person name="Neiman D."/>
            <person name="Pearson M."/>
            <person name="Priest M."/>
            <person name="Roberts A."/>
            <person name="Saif S."/>
            <person name="Shea T."/>
            <person name="Sisk P."/>
            <person name="Sykes S."/>
            <person name="Wortman J."/>
            <person name="Nusbaum C."/>
            <person name="Birren B."/>
        </authorList>
    </citation>
    <scope>NUCLEOTIDE SEQUENCE [LARGE SCALE GENOMIC DNA]</scope>
    <source>
        <strain evidence="5 6">VS20</strain>
    </source>
</reference>
<dbReference type="CDD" id="cd01612">
    <property type="entry name" value="Ubl_ATG12"/>
    <property type="match status" value="1"/>
</dbReference>
<dbReference type="GeneID" id="19945941"/>
<dbReference type="STRING" id="1156394.T0QUD5"/>
<dbReference type="InParanoid" id="T0QUD5"/>
<dbReference type="EMBL" id="JH767144">
    <property type="protein sequence ID" value="EQC37620.1"/>
    <property type="molecule type" value="Genomic_DNA"/>
</dbReference>
<dbReference type="FunFam" id="3.10.20.90:FF:000150">
    <property type="entry name" value="Ubiquitin-like protein ATG12"/>
    <property type="match status" value="1"/>
</dbReference>
<dbReference type="VEuPathDB" id="FungiDB:SDRG_05214"/>
<comment type="subunit">
    <text evidence="4">Forms a conjugate with ATG5.</text>
</comment>
<gene>
    <name evidence="5" type="ORF">SDRG_05214</name>
</gene>
<accession>T0QUD5</accession>
<dbReference type="Pfam" id="PF04110">
    <property type="entry name" value="APG12"/>
    <property type="match status" value="1"/>
</dbReference>
<dbReference type="Proteomes" id="UP000030762">
    <property type="component" value="Unassembled WGS sequence"/>
</dbReference>
<evidence type="ECO:0000256" key="2">
    <source>
        <dbReference type="ARBA" id="ARBA00022786"/>
    </source>
</evidence>
<dbReference type="FunCoup" id="T0QUD5">
    <property type="interactions" value="130"/>
</dbReference>
<keyword evidence="2 4" id="KW-0833">Ubl conjugation pathway</keyword>
<evidence type="ECO:0000313" key="6">
    <source>
        <dbReference type="Proteomes" id="UP000030762"/>
    </source>
</evidence>
<dbReference type="RefSeq" id="XP_008609140.1">
    <property type="nucleotide sequence ID" value="XM_008610918.1"/>
</dbReference>
<protein>
    <recommendedName>
        <fullName evidence="4">Ubiquitin-like protein ATG12</fullName>
    </recommendedName>
</protein>
<dbReference type="SUPFAM" id="SSF54236">
    <property type="entry name" value="Ubiquitin-like"/>
    <property type="match status" value="1"/>
</dbReference>
<dbReference type="GO" id="GO:0019776">
    <property type="term" value="F:Atg8-family ligase activity"/>
    <property type="evidence" value="ECO:0007669"/>
    <property type="project" value="TreeGrafter"/>
</dbReference>
<dbReference type="GO" id="GO:0034274">
    <property type="term" value="C:Atg12-Atg5-Atg16 complex"/>
    <property type="evidence" value="ECO:0007669"/>
    <property type="project" value="TreeGrafter"/>
</dbReference>
<organism evidence="5 6">
    <name type="scientific">Saprolegnia diclina (strain VS20)</name>
    <dbReference type="NCBI Taxonomy" id="1156394"/>
    <lineage>
        <taxon>Eukaryota</taxon>
        <taxon>Sar</taxon>
        <taxon>Stramenopiles</taxon>
        <taxon>Oomycota</taxon>
        <taxon>Saprolegniomycetes</taxon>
        <taxon>Saprolegniales</taxon>
        <taxon>Saprolegniaceae</taxon>
        <taxon>Saprolegnia</taxon>
    </lineage>
</organism>
<comment type="similarity">
    <text evidence="4">Belongs to the ATG12 family.</text>
</comment>
<dbReference type="InterPro" id="IPR007242">
    <property type="entry name" value="Atg12"/>
</dbReference>
<dbReference type="InterPro" id="IPR029071">
    <property type="entry name" value="Ubiquitin-like_domsf"/>
</dbReference>
<dbReference type="GO" id="GO:0034727">
    <property type="term" value="P:piecemeal microautophagy of the nucleus"/>
    <property type="evidence" value="ECO:0007669"/>
    <property type="project" value="TreeGrafter"/>
</dbReference>
<dbReference type="OMA" id="YAKTHAW"/>
<dbReference type="GO" id="GO:0000421">
    <property type="term" value="C:autophagosome membrane"/>
    <property type="evidence" value="ECO:0007669"/>
    <property type="project" value="TreeGrafter"/>
</dbReference>
<name>T0QUD5_SAPDV</name>
<evidence type="ECO:0000256" key="1">
    <source>
        <dbReference type="ARBA" id="ARBA00022499"/>
    </source>
</evidence>
<dbReference type="GO" id="GO:0097352">
    <property type="term" value="P:autophagosome maturation"/>
    <property type="evidence" value="ECO:0007669"/>
    <property type="project" value="TreeGrafter"/>
</dbReference>
<keyword evidence="1 4" id="KW-1017">Isopeptide bond</keyword>
<dbReference type="GO" id="GO:0034045">
    <property type="term" value="C:phagophore assembly site membrane"/>
    <property type="evidence" value="ECO:0007669"/>
    <property type="project" value="TreeGrafter"/>
</dbReference>